<organism evidence="1">
    <name type="scientific">Salmonella typhimurium</name>
    <dbReference type="NCBI Taxonomy" id="90371"/>
    <lineage>
        <taxon>Bacteria</taxon>
        <taxon>Pseudomonadati</taxon>
        <taxon>Pseudomonadota</taxon>
        <taxon>Gammaproteobacteria</taxon>
        <taxon>Enterobacterales</taxon>
        <taxon>Enterobacteriaceae</taxon>
        <taxon>Salmonella</taxon>
    </lineage>
</organism>
<evidence type="ECO:0000313" key="4">
    <source>
        <dbReference type="EMBL" id="EDI4028495.1"/>
    </source>
</evidence>
<sequence>MPKKTSKPNDLSNTINNIKKEINSGFTELLNRVEALEASDAQHSMAIRDLQIQARAARGDKRMDIARDFGLSEGRISQIVNAGRN</sequence>
<gene>
    <name evidence="3" type="ORF">CB102_24485</name>
    <name evidence="4" type="ORF">CED07_24555</name>
    <name evidence="1" type="ORF">DNM27_25325</name>
    <name evidence="2" type="ORF">EL822_24910</name>
    <name evidence="5" type="ORF">G0J65_25035</name>
</gene>
<comment type="caution">
    <text evidence="1">The sequence shown here is derived from an EMBL/GenBank/DDBJ whole genome shotgun (WGS) entry which is preliminary data.</text>
</comment>
<reference evidence="5" key="4">
    <citation type="submission" date="2019-01" db="EMBL/GenBank/DDBJ databases">
        <authorList>
            <consortium name="NCBI Pathogen Detection Project"/>
        </authorList>
    </citation>
    <scope>NUCLEOTIDE SEQUENCE</scope>
    <source>
        <strain evidence="5">L01080-14</strain>
    </source>
</reference>
<reference evidence="4" key="3">
    <citation type="submission" date="2018-07" db="EMBL/GenBank/DDBJ databases">
        <authorList>
            <consortium name="GenomeTrakr network: Whole genome sequencing for foodborne pathogen traceback"/>
        </authorList>
    </citation>
    <scope>NUCLEOTIDE SEQUENCE</scope>
    <source>
        <strain evidence="4">FSIS1701625</strain>
    </source>
</reference>
<dbReference type="EMBL" id="AAHUVC010000054">
    <property type="protein sequence ID" value="ECA5838129.1"/>
    <property type="molecule type" value="Genomic_DNA"/>
</dbReference>
<reference evidence="5" key="1">
    <citation type="journal article" date="2018" name="Genome Biol.">
        <title>SKESA: strategic k-mer extension for scrupulous assemblies.</title>
        <authorList>
            <person name="Souvorov A."/>
            <person name="Agarwala R."/>
            <person name="Lipman D.J."/>
        </authorList>
    </citation>
    <scope>NUCLEOTIDE SEQUENCE</scope>
    <source>
        <strain evidence="5">L01080-14</strain>
    </source>
</reference>
<protein>
    <submittedName>
        <fullName evidence="1">Uncharacterized protein</fullName>
    </submittedName>
</protein>
<dbReference type="EMBL" id="AAHEAV010000056">
    <property type="protein sequence ID" value="EBV0614623.1"/>
    <property type="molecule type" value="Genomic_DNA"/>
</dbReference>
<dbReference type="EMBL" id="AAMHZG010000069">
    <property type="protein sequence ID" value="EDH5429166.1"/>
    <property type="molecule type" value="Genomic_DNA"/>
</dbReference>
<reference evidence="1" key="2">
    <citation type="submission" date="2018-06" db="EMBL/GenBank/DDBJ databases">
        <authorList>
            <person name="Ashton P.M."/>
            <person name="Dallman T."/>
            <person name="Nair S."/>
            <person name="De Pinna E."/>
            <person name="Peters T."/>
            <person name="Grant K."/>
        </authorList>
    </citation>
    <scope>NUCLEOTIDE SEQUENCE</scope>
    <source>
        <strain evidence="1">352002</strain>
        <strain evidence="3">356307</strain>
        <strain evidence="2">576362</strain>
    </source>
</reference>
<proteinExistence type="predicted"/>
<dbReference type="EMBL" id="DAANBU010000039">
    <property type="protein sequence ID" value="HAC9181095.1"/>
    <property type="molecule type" value="Genomic_DNA"/>
</dbReference>
<dbReference type="RefSeq" id="WP_001508827.1">
    <property type="nucleotide sequence ID" value="NZ_CP032499.1"/>
</dbReference>
<name>A0A3Y9J0J0_SALTM</name>
<accession>A0A3Y9J0J0</accession>
<dbReference type="AlphaFoldDB" id="A0A3Y9J0J0"/>
<evidence type="ECO:0000313" key="1">
    <source>
        <dbReference type="EMBL" id="EBV0614623.1"/>
    </source>
</evidence>
<evidence type="ECO:0000313" key="2">
    <source>
        <dbReference type="EMBL" id="ECA5838129.1"/>
    </source>
</evidence>
<dbReference type="EMBL" id="AAMKVR010000049">
    <property type="protein sequence ID" value="EDI4028495.1"/>
    <property type="molecule type" value="Genomic_DNA"/>
</dbReference>
<evidence type="ECO:0000313" key="5">
    <source>
        <dbReference type="EMBL" id="HAC9181095.1"/>
    </source>
</evidence>
<evidence type="ECO:0000313" key="3">
    <source>
        <dbReference type="EMBL" id="EDH5429166.1"/>
    </source>
</evidence>